<protein>
    <recommendedName>
        <fullName evidence="3">Nitrile hydratase subunit beta</fullName>
    </recommendedName>
</protein>
<evidence type="ECO:0008006" key="3">
    <source>
        <dbReference type="Google" id="ProtNLM"/>
    </source>
</evidence>
<evidence type="ECO:0000313" key="1">
    <source>
        <dbReference type="EMBL" id="TVY10853.1"/>
    </source>
</evidence>
<sequence>MNRVHSPLEEIEWIGKLADLKEGHYQHALLLSAVIELLIEKGIITAHELASKAHALESEDAAATAGFFPSFDRT</sequence>
<accession>A0A559KFE9</accession>
<dbReference type="AlphaFoldDB" id="A0A559KFE9"/>
<proteinExistence type="predicted"/>
<dbReference type="OrthoDB" id="2991654at2"/>
<gene>
    <name evidence="1" type="ORF">FPZ49_06360</name>
</gene>
<dbReference type="EMBL" id="VNJI01000006">
    <property type="protein sequence ID" value="TVY10853.1"/>
    <property type="molecule type" value="Genomic_DNA"/>
</dbReference>
<evidence type="ECO:0000313" key="2">
    <source>
        <dbReference type="Proteomes" id="UP000317036"/>
    </source>
</evidence>
<dbReference type="Proteomes" id="UP000317036">
    <property type="component" value="Unassembled WGS sequence"/>
</dbReference>
<comment type="caution">
    <text evidence="1">The sequence shown here is derived from an EMBL/GenBank/DDBJ whole genome shotgun (WGS) entry which is preliminary data.</text>
</comment>
<name>A0A559KFE9_9BACL</name>
<keyword evidence="2" id="KW-1185">Reference proteome</keyword>
<reference evidence="1 2" key="1">
    <citation type="submission" date="2019-07" db="EMBL/GenBank/DDBJ databases">
        <authorList>
            <person name="Kim J."/>
        </authorList>
    </citation>
    <scope>NUCLEOTIDE SEQUENCE [LARGE SCALE GENOMIC DNA]</scope>
    <source>
        <strain evidence="1 2">JC52</strain>
    </source>
</reference>
<organism evidence="1 2">
    <name type="scientific">Paenibacillus cremeus</name>
    <dbReference type="NCBI Taxonomy" id="2163881"/>
    <lineage>
        <taxon>Bacteria</taxon>
        <taxon>Bacillati</taxon>
        <taxon>Bacillota</taxon>
        <taxon>Bacilli</taxon>
        <taxon>Bacillales</taxon>
        <taxon>Paenibacillaceae</taxon>
        <taxon>Paenibacillus</taxon>
    </lineage>
</organism>